<feature type="chain" id="PRO_5032747232" description="FMN-binding protein" evidence="2">
    <location>
        <begin position="24"/>
        <end position="294"/>
    </location>
</feature>
<proteinExistence type="predicted"/>
<evidence type="ECO:0000256" key="1">
    <source>
        <dbReference type="SAM" id="MobiDB-lite"/>
    </source>
</evidence>
<evidence type="ECO:0000313" key="4">
    <source>
        <dbReference type="Proteomes" id="UP000462760"/>
    </source>
</evidence>
<organism evidence="3 4">
    <name type="scientific">Anaerosalibacter bizertensis</name>
    <dbReference type="NCBI Taxonomy" id="932217"/>
    <lineage>
        <taxon>Bacteria</taxon>
        <taxon>Bacillati</taxon>
        <taxon>Bacillota</taxon>
        <taxon>Tissierellia</taxon>
        <taxon>Tissierellales</taxon>
        <taxon>Sporanaerobacteraceae</taxon>
        <taxon>Anaerosalibacter</taxon>
    </lineage>
</organism>
<reference evidence="3 4" key="1">
    <citation type="submission" date="2019-08" db="EMBL/GenBank/DDBJ databases">
        <title>In-depth cultivation of the pig gut microbiome towards novel bacterial diversity and tailored functional studies.</title>
        <authorList>
            <person name="Wylensek D."/>
            <person name="Hitch T.C.A."/>
            <person name="Clavel T."/>
        </authorList>
    </citation>
    <scope>NUCLEOTIDE SEQUENCE [LARGE SCALE GENOMIC DNA]</scope>
    <source>
        <strain evidence="3 4">Med78-601-WT-4W-RMD-3</strain>
    </source>
</reference>
<keyword evidence="2" id="KW-0732">Signal</keyword>
<feature type="signal peptide" evidence="2">
    <location>
        <begin position="1"/>
        <end position="23"/>
    </location>
</feature>
<dbReference type="PROSITE" id="PS51257">
    <property type="entry name" value="PROKAR_LIPOPROTEIN"/>
    <property type="match status" value="1"/>
</dbReference>
<dbReference type="Gene3D" id="3.90.1010.20">
    <property type="match status" value="2"/>
</dbReference>
<evidence type="ECO:0000256" key="2">
    <source>
        <dbReference type="SAM" id="SignalP"/>
    </source>
</evidence>
<dbReference type="EMBL" id="VULR01000009">
    <property type="protein sequence ID" value="MSS43586.1"/>
    <property type="molecule type" value="Genomic_DNA"/>
</dbReference>
<evidence type="ECO:0008006" key="5">
    <source>
        <dbReference type="Google" id="ProtNLM"/>
    </source>
</evidence>
<feature type="region of interest" description="Disordered" evidence="1">
    <location>
        <begin position="26"/>
        <end position="48"/>
    </location>
</feature>
<sequence length="294" mass="32538">MTKKVLSLILVAVLAMTIFAGCAKDEAPKTDEPKEGEEKTSEEATGGELKDGKYLVKLPVSDHMNYPMATMEVKNGEISSFDYNEYLADSGEAKNPDNYSYEEGLEVIKNLNEQFMDKKDVESIDYDAVSGATHTKESFKEVVASLIEKAEKGEVYEPAYKDGEYEAKAGEESHGWLSEIKIVVKEGTIVGVDFKDVAVEDMEGEKVVLDEETKEPVMEDEETPKTEPTNIKKGDVKSLENYSYLPSFDTIKELTKQIIDNNGIEDLELDGISGATNTKNTLIELATKALEDAK</sequence>
<name>A0A844FI19_9FIRM</name>
<feature type="region of interest" description="Disordered" evidence="1">
    <location>
        <begin position="213"/>
        <end position="232"/>
    </location>
</feature>
<protein>
    <recommendedName>
        <fullName evidence="5">FMN-binding protein</fullName>
    </recommendedName>
</protein>
<evidence type="ECO:0000313" key="3">
    <source>
        <dbReference type="EMBL" id="MSS43586.1"/>
    </source>
</evidence>
<dbReference type="RefSeq" id="WP_154484269.1">
    <property type="nucleotide sequence ID" value="NZ_VULR01000009.1"/>
</dbReference>
<accession>A0A844FI19</accession>
<dbReference type="OrthoDB" id="1937675at2"/>
<dbReference type="AlphaFoldDB" id="A0A844FI19"/>
<gene>
    <name evidence="3" type="ORF">FYJ27_07585</name>
</gene>
<dbReference type="Proteomes" id="UP000462760">
    <property type="component" value="Unassembled WGS sequence"/>
</dbReference>
<comment type="caution">
    <text evidence="3">The sequence shown here is derived from an EMBL/GenBank/DDBJ whole genome shotgun (WGS) entry which is preliminary data.</text>
</comment>